<organism evidence="3">
    <name type="scientific">freshwater metagenome</name>
    <dbReference type="NCBI Taxonomy" id="449393"/>
    <lineage>
        <taxon>unclassified sequences</taxon>
        <taxon>metagenomes</taxon>
        <taxon>ecological metagenomes</taxon>
    </lineage>
</organism>
<proteinExistence type="predicted"/>
<evidence type="ECO:0000259" key="2">
    <source>
        <dbReference type="PROSITE" id="PS51186"/>
    </source>
</evidence>
<reference evidence="3" key="1">
    <citation type="submission" date="2020-05" db="EMBL/GenBank/DDBJ databases">
        <authorList>
            <person name="Chiriac C."/>
            <person name="Salcher M."/>
            <person name="Ghai R."/>
            <person name="Kavagutti S V."/>
        </authorList>
    </citation>
    <scope>NUCLEOTIDE SEQUENCE</scope>
</reference>
<evidence type="ECO:0000313" key="3">
    <source>
        <dbReference type="EMBL" id="CAB4927497.1"/>
    </source>
</evidence>
<dbReference type="InterPro" id="IPR000182">
    <property type="entry name" value="GNAT_dom"/>
</dbReference>
<dbReference type="PANTHER" id="PTHR13947">
    <property type="entry name" value="GNAT FAMILY N-ACETYLTRANSFERASE"/>
    <property type="match status" value="1"/>
</dbReference>
<accession>A0A6J7IAV6</accession>
<feature type="domain" description="N-acetyltransferase" evidence="2">
    <location>
        <begin position="1"/>
        <end position="160"/>
    </location>
</feature>
<dbReference type="Gene3D" id="3.40.630.30">
    <property type="match status" value="1"/>
</dbReference>
<dbReference type="InterPro" id="IPR050769">
    <property type="entry name" value="NAT_camello-type"/>
</dbReference>
<gene>
    <name evidence="3" type="ORF">UFOPK3610_01757</name>
</gene>
<dbReference type="Pfam" id="PF00583">
    <property type="entry name" value="Acetyltransf_1"/>
    <property type="match status" value="1"/>
</dbReference>
<dbReference type="AlphaFoldDB" id="A0A6J7IAV6"/>
<name>A0A6J7IAV6_9ZZZZ</name>
<dbReference type="InterPro" id="IPR016181">
    <property type="entry name" value="Acyl_CoA_acyltransferase"/>
</dbReference>
<dbReference type="SUPFAM" id="SSF55729">
    <property type="entry name" value="Acyl-CoA N-acyltransferases (Nat)"/>
    <property type="match status" value="1"/>
</dbReference>
<sequence length="162" mass="17794">MKVREIEESEFEAVANLRVDAFLAAGMVKDRGTPYAQYLRTVSDHVQHGHVLVAHIDDVLVGTVTIAPPGTPHADVARDGEWEVRFLAVAVDAWGTGVGDALMDSCNELARTVGVHDLVLSVISHNAGAHRLYSRLGFIREPDRDFSPTPEVLLEVYTRPVR</sequence>
<dbReference type="GO" id="GO:0008080">
    <property type="term" value="F:N-acetyltransferase activity"/>
    <property type="evidence" value="ECO:0007669"/>
    <property type="project" value="InterPro"/>
</dbReference>
<dbReference type="PROSITE" id="PS51186">
    <property type="entry name" value="GNAT"/>
    <property type="match status" value="1"/>
</dbReference>
<evidence type="ECO:0000256" key="1">
    <source>
        <dbReference type="ARBA" id="ARBA00022679"/>
    </source>
</evidence>
<keyword evidence="1" id="KW-0808">Transferase</keyword>
<dbReference type="EMBL" id="CAFBMR010000109">
    <property type="protein sequence ID" value="CAB4927497.1"/>
    <property type="molecule type" value="Genomic_DNA"/>
</dbReference>
<protein>
    <submittedName>
        <fullName evidence="3">Unannotated protein</fullName>
    </submittedName>
</protein>
<dbReference type="PANTHER" id="PTHR13947:SF37">
    <property type="entry name" value="LD18367P"/>
    <property type="match status" value="1"/>
</dbReference>
<dbReference type="CDD" id="cd04301">
    <property type="entry name" value="NAT_SF"/>
    <property type="match status" value="1"/>
</dbReference>